<keyword evidence="4" id="KW-1185">Reference proteome</keyword>
<dbReference type="RefSeq" id="XP_033678919.1">
    <property type="nucleotide sequence ID" value="XM_033819401.1"/>
</dbReference>
<reference evidence="3" key="1">
    <citation type="journal article" date="2020" name="Stud. Mycol.">
        <title>101 Dothideomycetes genomes: a test case for predicting lifestyles and emergence of pathogens.</title>
        <authorList>
            <person name="Haridas S."/>
            <person name="Albert R."/>
            <person name="Binder M."/>
            <person name="Bloem J."/>
            <person name="Labutti K."/>
            <person name="Salamov A."/>
            <person name="Andreopoulos B."/>
            <person name="Baker S."/>
            <person name="Barry K."/>
            <person name="Bills G."/>
            <person name="Bluhm B."/>
            <person name="Cannon C."/>
            <person name="Castanera R."/>
            <person name="Culley D."/>
            <person name="Daum C."/>
            <person name="Ezra D."/>
            <person name="Gonzalez J."/>
            <person name="Henrissat B."/>
            <person name="Kuo A."/>
            <person name="Liang C."/>
            <person name="Lipzen A."/>
            <person name="Lutzoni F."/>
            <person name="Magnuson J."/>
            <person name="Mondo S."/>
            <person name="Nolan M."/>
            <person name="Ohm R."/>
            <person name="Pangilinan J."/>
            <person name="Park H.-J."/>
            <person name="Ramirez L."/>
            <person name="Alfaro M."/>
            <person name="Sun H."/>
            <person name="Tritt A."/>
            <person name="Yoshinaga Y."/>
            <person name="Zwiers L.-H."/>
            <person name="Turgeon B."/>
            <person name="Goodwin S."/>
            <person name="Spatafora J."/>
            <person name="Crous P."/>
            <person name="Grigoriev I."/>
        </authorList>
    </citation>
    <scope>NUCLEOTIDE SEQUENCE</scope>
    <source>
        <strain evidence="3">CBS 122368</strain>
    </source>
</reference>
<feature type="compositionally biased region" description="Basic and acidic residues" evidence="1">
    <location>
        <begin position="122"/>
        <end position="131"/>
    </location>
</feature>
<evidence type="ECO:0000256" key="1">
    <source>
        <dbReference type="SAM" id="MobiDB-lite"/>
    </source>
</evidence>
<dbReference type="GeneID" id="54572731"/>
<feature type="compositionally biased region" description="Polar residues" evidence="1">
    <location>
        <begin position="160"/>
        <end position="171"/>
    </location>
</feature>
<keyword evidence="2" id="KW-1133">Transmembrane helix</keyword>
<feature type="region of interest" description="Disordered" evidence="1">
    <location>
        <begin position="18"/>
        <end position="49"/>
    </location>
</feature>
<proteinExistence type="predicted"/>
<organism evidence="3 4">
    <name type="scientific">Trematosphaeria pertusa</name>
    <dbReference type="NCBI Taxonomy" id="390896"/>
    <lineage>
        <taxon>Eukaryota</taxon>
        <taxon>Fungi</taxon>
        <taxon>Dikarya</taxon>
        <taxon>Ascomycota</taxon>
        <taxon>Pezizomycotina</taxon>
        <taxon>Dothideomycetes</taxon>
        <taxon>Pleosporomycetidae</taxon>
        <taxon>Pleosporales</taxon>
        <taxon>Massarineae</taxon>
        <taxon>Trematosphaeriaceae</taxon>
        <taxon>Trematosphaeria</taxon>
    </lineage>
</organism>
<evidence type="ECO:0000313" key="4">
    <source>
        <dbReference type="Proteomes" id="UP000800094"/>
    </source>
</evidence>
<accession>A0A6A6I0D8</accession>
<dbReference type="EMBL" id="ML987204">
    <property type="protein sequence ID" value="KAF2243915.1"/>
    <property type="molecule type" value="Genomic_DNA"/>
</dbReference>
<feature type="region of interest" description="Disordered" evidence="1">
    <location>
        <begin position="160"/>
        <end position="211"/>
    </location>
</feature>
<feature type="compositionally biased region" description="Polar residues" evidence="1">
    <location>
        <begin position="193"/>
        <end position="209"/>
    </location>
</feature>
<keyword evidence="2" id="KW-0812">Transmembrane</keyword>
<keyword evidence="2" id="KW-0472">Membrane</keyword>
<evidence type="ECO:0000256" key="2">
    <source>
        <dbReference type="SAM" id="Phobius"/>
    </source>
</evidence>
<feature type="compositionally biased region" description="Polar residues" evidence="1">
    <location>
        <begin position="29"/>
        <end position="40"/>
    </location>
</feature>
<name>A0A6A6I0D8_9PLEO</name>
<feature type="transmembrane region" description="Helical" evidence="2">
    <location>
        <begin position="412"/>
        <end position="433"/>
    </location>
</feature>
<sequence length="475" mass="52270">MRWILFSWRSQTQSAVQPAESLSELHDTSAPNTNVPSSAESWPRPTASVEPPRIESYNFLCSPEPLLQDPAPEPFEQRSYDRFPNAAELPANGVRGRFQQELQPTTASGCSGGDRVPAENGRGGDPHERIHPMPTNWSDVAKRRPDDAMQQLEAIRHETISNIARASNQTDISPPVRRRPLPPSISIYPPGTSPNSLGTPNANTSTWLSNPGAPRLAPSAYESSTVSLGASGLAPPIARLPMGTPGIVPSDESVPGSDAYDVDRPTCSLNLVCYRGGAQGCILRQIQTALGSRFPDQGAFKDALAKSPQIIVSDKRFFRELHRLYWTEMSGFWRRHLSLKTLTGLRLLAYSPVTRPVVVPFDDFVLQEMHYAYEHPDSVKSQTDWIEWVFRLRRRNKRHAIEFVEGWNSARVIVAAMLPWLMSCLVGIIWTATGGDAQTAFTVASFILTSGTVILALLAVISGIESSGRSHARQG</sequence>
<dbReference type="AlphaFoldDB" id="A0A6A6I0D8"/>
<feature type="region of interest" description="Disordered" evidence="1">
    <location>
        <begin position="104"/>
        <end position="141"/>
    </location>
</feature>
<dbReference type="OrthoDB" id="9988102at2759"/>
<feature type="transmembrane region" description="Helical" evidence="2">
    <location>
        <begin position="439"/>
        <end position="464"/>
    </location>
</feature>
<evidence type="ECO:0000313" key="3">
    <source>
        <dbReference type="EMBL" id="KAF2243915.1"/>
    </source>
</evidence>
<protein>
    <submittedName>
        <fullName evidence="3">Uncharacterized protein</fullName>
    </submittedName>
</protein>
<dbReference type="Proteomes" id="UP000800094">
    <property type="component" value="Unassembled WGS sequence"/>
</dbReference>
<gene>
    <name evidence="3" type="ORF">BU26DRAFT_110570</name>
</gene>